<dbReference type="SFLD" id="SFLDG01101">
    <property type="entry name" value="Uncharacterised_Radical_SAM_Su"/>
    <property type="match status" value="1"/>
</dbReference>
<dbReference type="InterPro" id="IPR007197">
    <property type="entry name" value="rSAM"/>
</dbReference>
<dbReference type="SUPFAM" id="SSF102114">
    <property type="entry name" value="Radical SAM enzymes"/>
    <property type="match status" value="1"/>
</dbReference>
<keyword evidence="2 6" id="KW-0949">S-adenosyl-L-methionine</keyword>
<evidence type="ECO:0000256" key="6">
    <source>
        <dbReference type="PIRSR" id="PIRSR004869-50"/>
    </source>
</evidence>
<keyword evidence="1" id="KW-0004">4Fe-4S</keyword>
<dbReference type="Proteomes" id="UP000501316">
    <property type="component" value="Chromosome"/>
</dbReference>
<dbReference type="InterPro" id="IPR016431">
    <property type="entry name" value="Pyrv-formate_lyase-activ_prd"/>
</dbReference>
<name>A0A859DPX1_9FIRM</name>
<comment type="cofactor">
    <cofactor evidence="6">
        <name>[4Fe-4S] cluster</name>
        <dbReference type="ChEBI" id="CHEBI:49883"/>
    </cofactor>
    <text evidence="6">Binds 1 [4Fe-4S] cluster. The cluster is coordinated with 3 cysteines and an exchangeable S-adenosyl-L-methionine.</text>
</comment>
<feature type="binding site" evidence="6">
    <location>
        <position position="77"/>
    </location>
    <ligand>
        <name>[4Fe-4S] cluster</name>
        <dbReference type="ChEBI" id="CHEBI:49883"/>
        <note>4Fe-4S-S-AdoMet</note>
    </ligand>
</feature>
<dbReference type="NCBIfam" id="TIGR04337">
    <property type="entry name" value="AmmeMemoSam_rS"/>
    <property type="match status" value="1"/>
</dbReference>
<evidence type="ECO:0000313" key="9">
    <source>
        <dbReference type="Proteomes" id="UP000501316"/>
    </source>
</evidence>
<evidence type="ECO:0000259" key="7">
    <source>
        <dbReference type="PROSITE" id="PS51918"/>
    </source>
</evidence>
<dbReference type="InterPro" id="IPR058240">
    <property type="entry name" value="rSAM_sf"/>
</dbReference>
<dbReference type="KEGG" id="clf:GJQ69_04830"/>
<dbReference type="PIRSF" id="PIRSF004869">
    <property type="entry name" value="PflX_prd"/>
    <property type="match status" value="1"/>
</dbReference>
<evidence type="ECO:0000256" key="4">
    <source>
        <dbReference type="ARBA" id="ARBA00023004"/>
    </source>
</evidence>
<feature type="domain" description="Radical SAM core" evidence="7">
    <location>
        <begin position="55"/>
        <end position="270"/>
    </location>
</feature>
<dbReference type="GO" id="GO:0003824">
    <property type="term" value="F:catalytic activity"/>
    <property type="evidence" value="ECO:0007669"/>
    <property type="project" value="InterPro"/>
</dbReference>
<reference evidence="8 9" key="1">
    <citation type="submission" date="2019-11" db="EMBL/GenBank/DDBJ databases">
        <authorList>
            <person name="Ren C."/>
            <person name="Wang H."/>
            <person name="Xu Y."/>
        </authorList>
    </citation>
    <scope>NUCLEOTIDE SEQUENCE [LARGE SCALE GENOMIC DNA]</scope>
    <source>
        <strain evidence="8 9">LBM 19010</strain>
    </source>
</reference>
<proteinExistence type="predicted"/>
<keyword evidence="3 6" id="KW-0479">Metal-binding</keyword>
<feature type="binding site" evidence="6">
    <location>
        <position position="70"/>
    </location>
    <ligand>
        <name>[4Fe-4S] cluster</name>
        <dbReference type="ChEBI" id="CHEBI:49883"/>
        <note>4Fe-4S-S-AdoMet</note>
    </ligand>
</feature>
<dbReference type="InterPro" id="IPR013785">
    <property type="entry name" value="Aldolase_TIM"/>
</dbReference>
<keyword evidence="5 6" id="KW-0411">Iron-sulfur</keyword>
<dbReference type="InterPro" id="IPR027596">
    <property type="entry name" value="AmmeMemoSam_rS"/>
</dbReference>
<evidence type="ECO:0000256" key="3">
    <source>
        <dbReference type="ARBA" id="ARBA00022723"/>
    </source>
</evidence>
<feature type="binding site" evidence="6">
    <location>
        <position position="74"/>
    </location>
    <ligand>
        <name>[4Fe-4S] cluster</name>
        <dbReference type="ChEBI" id="CHEBI:49883"/>
        <note>4Fe-4S-S-AdoMet</note>
    </ligand>
</feature>
<dbReference type="AlphaFoldDB" id="A0A859DPX1"/>
<gene>
    <name evidence="8" type="primary">amrS</name>
    <name evidence="8" type="ORF">GJQ69_04830</name>
</gene>
<keyword evidence="4 6" id="KW-0408">Iron</keyword>
<dbReference type="PANTHER" id="PTHR30352:SF5">
    <property type="entry name" value="PYRUVATE FORMATE-LYASE 1-ACTIVATING ENZYME"/>
    <property type="match status" value="1"/>
</dbReference>
<dbReference type="SFLD" id="SFLDS00029">
    <property type="entry name" value="Radical_SAM"/>
    <property type="match status" value="1"/>
</dbReference>
<dbReference type="InterPro" id="IPR034457">
    <property type="entry name" value="Organic_radical-activating"/>
</dbReference>
<protein>
    <submittedName>
        <fullName evidence="8">AmmeMemoRadiSam system radical SAM enzyme</fullName>
    </submittedName>
</protein>
<evidence type="ECO:0000256" key="1">
    <source>
        <dbReference type="ARBA" id="ARBA00022485"/>
    </source>
</evidence>
<evidence type="ECO:0000313" key="8">
    <source>
        <dbReference type="EMBL" id="QKN23860.1"/>
    </source>
</evidence>
<organism evidence="8 9">
    <name type="scientific">Caproicibacterium lactatifermentans</name>
    <dbReference type="NCBI Taxonomy" id="2666138"/>
    <lineage>
        <taxon>Bacteria</taxon>
        <taxon>Bacillati</taxon>
        <taxon>Bacillota</taxon>
        <taxon>Clostridia</taxon>
        <taxon>Eubacteriales</taxon>
        <taxon>Oscillospiraceae</taxon>
        <taxon>Caproicibacterium</taxon>
    </lineage>
</organism>
<dbReference type="Gene3D" id="3.20.20.70">
    <property type="entry name" value="Aldolase class I"/>
    <property type="match status" value="1"/>
</dbReference>
<dbReference type="Pfam" id="PF04055">
    <property type="entry name" value="Radical_SAM"/>
    <property type="match status" value="1"/>
</dbReference>
<evidence type="ECO:0000256" key="2">
    <source>
        <dbReference type="ARBA" id="ARBA00022691"/>
    </source>
</evidence>
<accession>A0A859DPX1</accession>
<evidence type="ECO:0000256" key="5">
    <source>
        <dbReference type="ARBA" id="ARBA00023014"/>
    </source>
</evidence>
<dbReference type="PROSITE" id="PS51918">
    <property type="entry name" value="RADICAL_SAM"/>
    <property type="match status" value="1"/>
</dbReference>
<dbReference type="GO" id="GO:0051539">
    <property type="term" value="F:4 iron, 4 sulfur cluster binding"/>
    <property type="evidence" value="ECO:0007669"/>
    <property type="project" value="UniProtKB-KW"/>
</dbReference>
<dbReference type="RefSeq" id="WP_174193122.1">
    <property type="nucleotide sequence ID" value="NZ_CP046051.1"/>
</dbReference>
<dbReference type="PANTHER" id="PTHR30352">
    <property type="entry name" value="PYRUVATE FORMATE-LYASE-ACTIVATING ENZYME"/>
    <property type="match status" value="1"/>
</dbReference>
<dbReference type="EMBL" id="CP046051">
    <property type="protein sequence ID" value="QKN23860.1"/>
    <property type="molecule type" value="Genomic_DNA"/>
</dbReference>
<dbReference type="GO" id="GO:0046872">
    <property type="term" value="F:metal ion binding"/>
    <property type="evidence" value="ECO:0007669"/>
    <property type="project" value="UniProtKB-KW"/>
</dbReference>
<sequence length="276" mass="30842">MSTVCTLCPHHCQLESGQTGLCRARKNRDGTIQCNNYGQLTALALDPIEKKPLRRFYPGSYILSVGSYGCNLRCPFCQNSSISMAGEESGTLFVSPEQLVQKAQEFAHAPRGNIGLAFTYNEPLVGYEYVRDCSQLAHIKGLKTVVVTNGMICKEPFQKLLPLIDAINIDLKGFTPQYYRHLGGDLKTVMQNIVLALQFCHVEVTTLIVPGESDSAKEMSAEASWLASLSPDIPLHISRFFPRYREEDKEPTPVHVIYHLCEIARQFLHDVYPGNC</sequence>
<dbReference type="CDD" id="cd01335">
    <property type="entry name" value="Radical_SAM"/>
    <property type="match status" value="1"/>
</dbReference>